<dbReference type="InterPro" id="IPR009057">
    <property type="entry name" value="Homeodomain-like_sf"/>
</dbReference>
<dbReference type="Pfam" id="PF00440">
    <property type="entry name" value="TetR_N"/>
    <property type="match status" value="1"/>
</dbReference>
<evidence type="ECO:0000259" key="4">
    <source>
        <dbReference type="Pfam" id="PF00440"/>
    </source>
</evidence>
<comment type="caution">
    <text evidence="5">The sequence shown here is derived from an EMBL/GenBank/DDBJ whole genome shotgun (WGS) entry which is preliminary data.</text>
</comment>
<dbReference type="PANTHER" id="PTHR30055:SF234">
    <property type="entry name" value="HTH-TYPE TRANSCRIPTIONAL REGULATOR BETI"/>
    <property type="match status" value="1"/>
</dbReference>
<organism evidence="5 6">
    <name type="scientific">Sphingomonas insulae</name>
    <dbReference type="NCBI Taxonomy" id="424800"/>
    <lineage>
        <taxon>Bacteria</taxon>
        <taxon>Pseudomonadati</taxon>
        <taxon>Pseudomonadota</taxon>
        <taxon>Alphaproteobacteria</taxon>
        <taxon>Sphingomonadales</taxon>
        <taxon>Sphingomonadaceae</taxon>
        <taxon>Sphingomonas</taxon>
    </lineage>
</organism>
<dbReference type="Proteomes" id="UP001500238">
    <property type="component" value="Unassembled WGS sequence"/>
</dbReference>
<dbReference type="PANTHER" id="PTHR30055">
    <property type="entry name" value="HTH-TYPE TRANSCRIPTIONAL REGULATOR RUTR"/>
    <property type="match status" value="1"/>
</dbReference>
<dbReference type="InterPro" id="IPR050109">
    <property type="entry name" value="HTH-type_TetR-like_transc_reg"/>
</dbReference>
<keyword evidence="2" id="KW-0238">DNA-binding</keyword>
<evidence type="ECO:0000313" key="6">
    <source>
        <dbReference type="Proteomes" id="UP001500238"/>
    </source>
</evidence>
<dbReference type="RefSeq" id="WP_163958962.1">
    <property type="nucleotide sequence ID" value="NZ_BAAAES010000007.1"/>
</dbReference>
<proteinExistence type="predicted"/>
<evidence type="ECO:0000256" key="2">
    <source>
        <dbReference type="ARBA" id="ARBA00023125"/>
    </source>
</evidence>
<evidence type="ECO:0000256" key="3">
    <source>
        <dbReference type="ARBA" id="ARBA00023163"/>
    </source>
</evidence>
<evidence type="ECO:0000313" key="5">
    <source>
        <dbReference type="EMBL" id="GAA0665148.1"/>
    </source>
</evidence>
<protein>
    <recommendedName>
        <fullName evidence="4">HTH tetR-type domain-containing protein</fullName>
    </recommendedName>
</protein>
<keyword evidence="3" id="KW-0804">Transcription</keyword>
<evidence type="ECO:0000256" key="1">
    <source>
        <dbReference type="ARBA" id="ARBA00023015"/>
    </source>
</evidence>
<sequence length="210" mass="23149">MARSDPATARSTDLSPRDWLEAGQSLLRRGGLRALKLRPLASELRVSTGSFYHHFADFDGYQGHLADYFAGTQIAELIDAITRAEVNPVGRIRLLAEVVRRRGMSRLSIAMRAWAESDVRARLAVERHDDQVIGFLATCLQTNGFARHDAMVRAYALMTLGLSKVHAPELDRTTLMEEMIALLCHPTPDTTADMAAQERPCLSGASTISS</sequence>
<name>A0ABN1HS79_9SPHN</name>
<dbReference type="SUPFAM" id="SSF46689">
    <property type="entry name" value="Homeodomain-like"/>
    <property type="match status" value="1"/>
</dbReference>
<reference evidence="5 6" key="1">
    <citation type="journal article" date="2019" name="Int. J. Syst. Evol. Microbiol.">
        <title>The Global Catalogue of Microorganisms (GCM) 10K type strain sequencing project: providing services to taxonomists for standard genome sequencing and annotation.</title>
        <authorList>
            <consortium name="The Broad Institute Genomics Platform"/>
            <consortium name="The Broad Institute Genome Sequencing Center for Infectious Disease"/>
            <person name="Wu L."/>
            <person name="Ma J."/>
        </authorList>
    </citation>
    <scope>NUCLEOTIDE SEQUENCE [LARGE SCALE GENOMIC DNA]</scope>
    <source>
        <strain evidence="5 6">JCM 14603</strain>
    </source>
</reference>
<gene>
    <name evidence="5" type="ORF">GCM10009102_13500</name>
</gene>
<dbReference type="InterPro" id="IPR001647">
    <property type="entry name" value="HTH_TetR"/>
</dbReference>
<keyword evidence="6" id="KW-1185">Reference proteome</keyword>
<keyword evidence="1" id="KW-0805">Transcription regulation</keyword>
<feature type="domain" description="HTH tetR-type" evidence="4">
    <location>
        <begin position="20"/>
        <end position="56"/>
    </location>
</feature>
<accession>A0ABN1HS79</accession>
<dbReference type="Gene3D" id="1.10.357.10">
    <property type="entry name" value="Tetracycline Repressor, domain 2"/>
    <property type="match status" value="1"/>
</dbReference>
<dbReference type="EMBL" id="BAAAES010000007">
    <property type="protein sequence ID" value="GAA0665148.1"/>
    <property type="molecule type" value="Genomic_DNA"/>
</dbReference>